<gene>
    <name evidence="1" type="ORF">B0I21_101382</name>
</gene>
<evidence type="ECO:0000313" key="2">
    <source>
        <dbReference type="Proteomes" id="UP000294752"/>
    </source>
</evidence>
<organism evidence="1 2">
    <name type="scientific">Sphingobacterium paludis</name>
    <dbReference type="NCBI Taxonomy" id="1476465"/>
    <lineage>
        <taxon>Bacteria</taxon>
        <taxon>Pseudomonadati</taxon>
        <taxon>Bacteroidota</taxon>
        <taxon>Sphingobacteriia</taxon>
        <taxon>Sphingobacteriales</taxon>
        <taxon>Sphingobacteriaceae</taxon>
        <taxon>Sphingobacterium</taxon>
    </lineage>
</organism>
<sequence>MKILQTILTSIIFMLSTTLYAQVDIGRTMIFKKSAPSTGGVKIGDSRQIVVNALGNPSAITKEYSDFDEAYMEVLNYPNTKLFILNSKLDGIIINGFAGSPFTVGTSSQKIDKDFRALYGNFEGQTTKVLQITSGGKGIDYAISINYSTGVSRLPTSGGGRGGAGGWKEIITFREVNSIHIVGN</sequence>
<dbReference type="Proteomes" id="UP000294752">
    <property type="component" value="Unassembled WGS sequence"/>
</dbReference>
<reference evidence="1 2" key="1">
    <citation type="submission" date="2019-03" db="EMBL/GenBank/DDBJ databases">
        <title>Genomic Encyclopedia of Type Strains, Phase III (KMG-III): the genomes of soil and plant-associated and newly described type strains.</title>
        <authorList>
            <person name="Whitman W."/>
        </authorList>
    </citation>
    <scope>NUCLEOTIDE SEQUENCE [LARGE SCALE GENOMIC DNA]</scope>
    <source>
        <strain evidence="1 2">CGMCC 1.12801</strain>
    </source>
</reference>
<dbReference type="OrthoDB" id="9822795at2"/>
<keyword evidence="2" id="KW-1185">Reference proteome</keyword>
<evidence type="ECO:0000313" key="1">
    <source>
        <dbReference type="EMBL" id="TDS17515.1"/>
    </source>
</evidence>
<proteinExistence type="predicted"/>
<name>A0A4R7DBI1_9SPHI</name>
<dbReference type="EMBL" id="SNZV01000001">
    <property type="protein sequence ID" value="TDS17515.1"/>
    <property type="molecule type" value="Genomic_DNA"/>
</dbReference>
<dbReference type="AlphaFoldDB" id="A0A4R7DBI1"/>
<protein>
    <submittedName>
        <fullName evidence="1">Uncharacterized protein</fullName>
    </submittedName>
</protein>
<accession>A0A4R7DBI1</accession>
<dbReference type="RefSeq" id="WP_133638622.1">
    <property type="nucleotide sequence ID" value="NZ_SNZV01000001.1"/>
</dbReference>
<comment type="caution">
    <text evidence="1">The sequence shown here is derived from an EMBL/GenBank/DDBJ whole genome shotgun (WGS) entry which is preliminary data.</text>
</comment>